<feature type="domain" description="CCHC-type" evidence="1">
    <location>
        <begin position="106"/>
        <end position="119"/>
    </location>
</feature>
<dbReference type="GO" id="GO:0003676">
    <property type="term" value="F:nucleic acid binding"/>
    <property type="evidence" value="ECO:0007669"/>
    <property type="project" value="InterPro"/>
</dbReference>
<feature type="domain" description="CCHC-type" evidence="1">
    <location>
        <begin position="165"/>
        <end position="178"/>
    </location>
</feature>
<organism evidence="3">
    <name type="scientific">viral metagenome</name>
    <dbReference type="NCBI Taxonomy" id="1070528"/>
    <lineage>
        <taxon>unclassified sequences</taxon>
        <taxon>metagenomes</taxon>
        <taxon>organismal metagenomes</taxon>
    </lineage>
</organism>
<dbReference type="Gene3D" id="3.40.1440.10">
    <property type="entry name" value="GIY-YIG endonuclease"/>
    <property type="match status" value="1"/>
</dbReference>
<dbReference type="InterPro" id="IPR035901">
    <property type="entry name" value="GIY-YIG_endonuc_sf"/>
</dbReference>
<accession>A0A6C0HLZ0</accession>
<reference evidence="3" key="1">
    <citation type="journal article" date="2020" name="Nature">
        <title>Giant virus diversity and host interactions through global metagenomics.</title>
        <authorList>
            <person name="Schulz F."/>
            <person name="Roux S."/>
            <person name="Paez-Espino D."/>
            <person name="Jungbluth S."/>
            <person name="Walsh D.A."/>
            <person name="Denef V.J."/>
            <person name="McMahon K.D."/>
            <person name="Konstantinidis K.T."/>
            <person name="Eloe-Fadrosh E.A."/>
            <person name="Kyrpides N.C."/>
            <person name="Woyke T."/>
        </authorList>
    </citation>
    <scope>NUCLEOTIDE SEQUENCE</scope>
    <source>
        <strain evidence="3">GVMAG-M-3300023184-135</strain>
    </source>
</reference>
<dbReference type="InterPro" id="IPR036875">
    <property type="entry name" value="Znf_CCHC_sf"/>
</dbReference>
<sequence>MDTTTNIYILRLAKGKFYVGKAGDVQRRYAEHLRGKGAEWTRIYRPLNIQTIIYDTSPFDEDRYVKEYMSKFGVDSVRGGSYSQTVLDGAQKSAIEKELRMAEDSCVRCGRAGHFVAACYARTDVDGASLVAKTEPQKRPVSYGFKKLIVSYESDSDDSDDDDSCHRCGREGHWANKCYARWDVDGCEL</sequence>
<dbReference type="PROSITE" id="PS50164">
    <property type="entry name" value="GIY_YIG"/>
    <property type="match status" value="1"/>
</dbReference>
<dbReference type="SUPFAM" id="SSF82771">
    <property type="entry name" value="GIY-YIG endonuclease"/>
    <property type="match status" value="1"/>
</dbReference>
<feature type="domain" description="GIY-YIG" evidence="2">
    <location>
        <begin position="3"/>
        <end position="84"/>
    </location>
</feature>
<dbReference type="GO" id="GO:0008270">
    <property type="term" value="F:zinc ion binding"/>
    <property type="evidence" value="ECO:0007669"/>
    <property type="project" value="InterPro"/>
</dbReference>
<dbReference type="PROSITE" id="PS50158">
    <property type="entry name" value="ZF_CCHC"/>
    <property type="match status" value="2"/>
</dbReference>
<dbReference type="InterPro" id="IPR000305">
    <property type="entry name" value="GIY-YIG_endonuc"/>
</dbReference>
<evidence type="ECO:0000259" key="1">
    <source>
        <dbReference type="PROSITE" id="PS50158"/>
    </source>
</evidence>
<name>A0A6C0HLZ0_9ZZZZ</name>
<dbReference type="AlphaFoldDB" id="A0A6C0HLZ0"/>
<evidence type="ECO:0000259" key="2">
    <source>
        <dbReference type="PROSITE" id="PS50164"/>
    </source>
</evidence>
<dbReference type="InterPro" id="IPR001878">
    <property type="entry name" value="Znf_CCHC"/>
</dbReference>
<dbReference type="Pfam" id="PF14787">
    <property type="entry name" value="zf-CCHC_5"/>
    <property type="match status" value="1"/>
</dbReference>
<dbReference type="SUPFAM" id="SSF57756">
    <property type="entry name" value="Retrovirus zinc finger-like domains"/>
    <property type="match status" value="2"/>
</dbReference>
<dbReference type="EMBL" id="MN739978">
    <property type="protein sequence ID" value="QHT81146.1"/>
    <property type="molecule type" value="Genomic_DNA"/>
</dbReference>
<evidence type="ECO:0008006" key="4">
    <source>
        <dbReference type="Google" id="ProtNLM"/>
    </source>
</evidence>
<evidence type="ECO:0000313" key="3">
    <source>
        <dbReference type="EMBL" id="QHT81146.1"/>
    </source>
</evidence>
<proteinExistence type="predicted"/>
<protein>
    <recommendedName>
        <fullName evidence="4">CCHC-type domain-containing protein</fullName>
    </recommendedName>
</protein>
<dbReference type="Pfam" id="PF01541">
    <property type="entry name" value="GIY-YIG"/>
    <property type="match status" value="1"/>
</dbReference>
<dbReference type="SMART" id="SM00343">
    <property type="entry name" value="ZnF_C2HC"/>
    <property type="match status" value="2"/>
</dbReference>
<dbReference type="Pfam" id="PF00098">
    <property type="entry name" value="zf-CCHC"/>
    <property type="match status" value="1"/>
</dbReference>
<dbReference type="Gene3D" id="4.10.60.10">
    <property type="entry name" value="Zinc finger, CCHC-type"/>
    <property type="match status" value="1"/>
</dbReference>